<evidence type="ECO:0000313" key="1">
    <source>
        <dbReference type="EMBL" id="GCB65602.1"/>
    </source>
</evidence>
<proteinExistence type="predicted"/>
<gene>
    <name evidence="1" type="ORF">scyTo_0013478</name>
</gene>
<name>A0A401NXK0_SCYTO</name>
<comment type="caution">
    <text evidence="1">The sequence shown here is derived from an EMBL/GenBank/DDBJ whole genome shotgun (WGS) entry which is preliminary data.</text>
</comment>
<dbReference type="Proteomes" id="UP000288216">
    <property type="component" value="Unassembled WGS sequence"/>
</dbReference>
<evidence type="ECO:0000313" key="2">
    <source>
        <dbReference type="Proteomes" id="UP000288216"/>
    </source>
</evidence>
<dbReference type="AlphaFoldDB" id="A0A401NXK0"/>
<protein>
    <submittedName>
        <fullName evidence="1">Uncharacterized protein</fullName>
    </submittedName>
</protein>
<accession>A0A401NXK0</accession>
<dbReference type="EMBL" id="BFAA01006903">
    <property type="protein sequence ID" value="GCB65602.1"/>
    <property type="molecule type" value="Genomic_DNA"/>
</dbReference>
<organism evidence="1 2">
    <name type="scientific">Scyliorhinus torazame</name>
    <name type="common">Cloudy catshark</name>
    <name type="synonym">Catulus torazame</name>
    <dbReference type="NCBI Taxonomy" id="75743"/>
    <lineage>
        <taxon>Eukaryota</taxon>
        <taxon>Metazoa</taxon>
        <taxon>Chordata</taxon>
        <taxon>Craniata</taxon>
        <taxon>Vertebrata</taxon>
        <taxon>Chondrichthyes</taxon>
        <taxon>Elasmobranchii</taxon>
        <taxon>Galeomorphii</taxon>
        <taxon>Galeoidea</taxon>
        <taxon>Carcharhiniformes</taxon>
        <taxon>Scyliorhinidae</taxon>
        <taxon>Scyliorhinus</taxon>
    </lineage>
</organism>
<sequence>MFEEKLVRPESNVHLHQIVGGHIEETRAIKQDNQIVGSNCEPIISFIDKIKMFGDWLKGFVKFHLTALFGMFYQFQLETVKPEKCLNPTRRRRGEA</sequence>
<keyword evidence="2" id="KW-1185">Reference proteome</keyword>
<reference evidence="1 2" key="1">
    <citation type="journal article" date="2018" name="Nat. Ecol. Evol.">
        <title>Shark genomes provide insights into elasmobranch evolution and the origin of vertebrates.</title>
        <authorList>
            <person name="Hara Y"/>
            <person name="Yamaguchi K"/>
            <person name="Onimaru K"/>
            <person name="Kadota M"/>
            <person name="Koyanagi M"/>
            <person name="Keeley SD"/>
            <person name="Tatsumi K"/>
            <person name="Tanaka K"/>
            <person name="Motone F"/>
            <person name="Kageyama Y"/>
            <person name="Nozu R"/>
            <person name="Adachi N"/>
            <person name="Nishimura O"/>
            <person name="Nakagawa R"/>
            <person name="Tanegashima C"/>
            <person name="Kiyatake I"/>
            <person name="Matsumoto R"/>
            <person name="Murakumo K"/>
            <person name="Nishida K"/>
            <person name="Terakita A"/>
            <person name="Kuratani S"/>
            <person name="Sato K"/>
            <person name="Hyodo S Kuraku.S."/>
        </authorList>
    </citation>
    <scope>NUCLEOTIDE SEQUENCE [LARGE SCALE GENOMIC DNA]</scope>
</reference>